<dbReference type="STRING" id="1297617.IB211_02344c"/>
<evidence type="ECO:0000259" key="2">
    <source>
        <dbReference type="Pfam" id="PF07331"/>
    </source>
</evidence>
<feature type="transmembrane region" description="Helical" evidence="1">
    <location>
        <begin position="83"/>
        <end position="99"/>
    </location>
</feature>
<reference evidence="3 4" key="1">
    <citation type="journal article" date="2015" name="Nat. Commun.">
        <title>Production of butyrate from lysine and the Amadori product fructoselysine by a human gut commensal.</title>
        <authorList>
            <person name="Bui T.P."/>
            <person name="Ritari J."/>
            <person name="Boeren S."/>
            <person name="de Waard P."/>
            <person name="Plugge C.M."/>
            <person name="de Vos W.M."/>
        </authorList>
    </citation>
    <scope>NUCLEOTIDE SEQUENCE [LARGE SCALE GENOMIC DNA]</scope>
    <source>
        <strain evidence="3 4">AF211</strain>
    </source>
</reference>
<proteinExistence type="predicted"/>
<dbReference type="AlphaFoldDB" id="A0A0S2W620"/>
<organism evidence="3 4">
    <name type="scientific">Intestinimonas butyriciproducens</name>
    <dbReference type="NCBI Taxonomy" id="1297617"/>
    <lineage>
        <taxon>Bacteria</taxon>
        <taxon>Bacillati</taxon>
        <taxon>Bacillota</taxon>
        <taxon>Clostridia</taxon>
        <taxon>Eubacteriales</taxon>
        <taxon>Intestinimonas</taxon>
    </lineage>
</organism>
<evidence type="ECO:0000256" key="1">
    <source>
        <dbReference type="SAM" id="Phobius"/>
    </source>
</evidence>
<keyword evidence="1" id="KW-0472">Membrane</keyword>
<gene>
    <name evidence="3" type="ORF">IB211_02344c</name>
</gene>
<dbReference type="Proteomes" id="UP000064844">
    <property type="component" value="Chromosome"/>
</dbReference>
<keyword evidence="1" id="KW-0812">Transmembrane</keyword>
<evidence type="ECO:0000313" key="4">
    <source>
        <dbReference type="Proteomes" id="UP000064844"/>
    </source>
</evidence>
<evidence type="ECO:0000313" key="3">
    <source>
        <dbReference type="EMBL" id="ALP94735.1"/>
    </source>
</evidence>
<keyword evidence="1" id="KW-1133">Transmembrane helix</keyword>
<dbReference type="RefSeq" id="WP_158453384.1">
    <property type="nucleotide sequence ID" value="NZ_CP011307.1"/>
</dbReference>
<feature type="transmembrane region" description="Helical" evidence="1">
    <location>
        <begin position="45"/>
        <end position="63"/>
    </location>
</feature>
<dbReference type="Pfam" id="PF07331">
    <property type="entry name" value="TctB"/>
    <property type="match status" value="1"/>
</dbReference>
<keyword evidence="4" id="KW-1185">Reference proteome</keyword>
<feature type="domain" description="DUF1468" evidence="2">
    <location>
        <begin position="12"/>
        <end position="153"/>
    </location>
</feature>
<feature type="transmembrane region" description="Helical" evidence="1">
    <location>
        <begin position="12"/>
        <end position="33"/>
    </location>
</feature>
<protein>
    <recommendedName>
        <fullName evidence="2">DUF1468 domain-containing protein</fullName>
    </recommendedName>
</protein>
<sequence>MSIQESKAEKMLGIFFIVLGILLIVAIIPWQIASVQTEWYNAPRFFPYVISGLMVLLGVLLFISGVKKKNMEDQETYSISKNGLMSVVVTLLLICIYVGALHFIPYLPCTIVALGALMWFFGQRDLRKLIPIAVILPVIVYFGFTELLKLRLP</sequence>
<name>A0A0S2W620_9FIRM</name>
<dbReference type="KEGG" id="ibu:IB211_02344c"/>
<accession>A0A0S2W620</accession>
<dbReference type="InterPro" id="IPR009936">
    <property type="entry name" value="DUF1468"/>
</dbReference>
<feature type="transmembrane region" description="Helical" evidence="1">
    <location>
        <begin position="129"/>
        <end position="148"/>
    </location>
</feature>
<feature type="transmembrane region" description="Helical" evidence="1">
    <location>
        <begin position="105"/>
        <end position="122"/>
    </location>
</feature>
<reference evidence="4" key="2">
    <citation type="submission" date="2015-04" db="EMBL/GenBank/DDBJ databases">
        <title>A butyrogenic pathway from the amino acid lysine in a human gut commensal.</title>
        <authorList>
            <person name="de Vos W.M."/>
            <person name="Bui N.T.P."/>
            <person name="Plugge C.M."/>
            <person name="Ritari J."/>
        </authorList>
    </citation>
    <scope>NUCLEOTIDE SEQUENCE [LARGE SCALE GENOMIC DNA]</scope>
    <source>
        <strain evidence="4">AF211</strain>
    </source>
</reference>
<dbReference type="EMBL" id="CP011307">
    <property type="protein sequence ID" value="ALP94735.1"/>
    <property type="molecule type" value="Genomic_DNA"/>
</dbReference>